<name>A0ABP0Z7X2_9ROSI</name>
<accession>A0ABP0Z7X2</accession>
<protein>
    <submittedName>
        <fullName evidence="1">Uncharacterized protein</fullName>
    </submittedName>
</protein>
<dbReference type="EMBL" id="OZ021742">
    <property type="protein sequence ID" value="CAK9327880.1"/>
    <property type="molecule type" value="Genomic_DNA"/>
</dbReference>
<evidence type="ECO:0000313" key="2">
    <source>
        <dbReference type="Proteomes" id="UP001642487"/>
    </source>
</evidence>
<organism evidence="1 2">
    <name type="scientific">Citrullus colocynthis</name>
    <name type="common">colocynth</name>
    <dbReference type="NCBI Taxonomy" id="252529"/>
    <lineage>
        <taxon>Eukaryota</taxon>
        <taxon>Viridiplantae</taxon>
        <taxon>Streptophyta</taxon>
        <taxon>Embryophyta</taxon>
        <taxon>Tracheophyta</taxon>
        <taxon>Spermatophyta</taxon>
        <taxon>Magnoliopsida</taxon>
        <taxon>eudicotyledons</taxon>
        <taxon>Gunneridae</taxon>
        <taxon>Pentapetalae</taxon>
        <taxon>rosids</taxon>
        <taxon>fabids</taxon>
        <taxon>Cucurbitales</taxon>
        <taxon>Cucurbitaceae</taxon>
        <taxon>Benincaseae</taxon>
        <taxon>Citrullus</taxon>
    </lineage>
</organism>
<proteinExistence type="predicted"/>
<gene>
    <name evidence="1" type="ORF">CITCOLO1_LOCUS20274</name>
</gene>
<sequence>AQSTSFKVAGIQNPNATPPMGFIAAATPAIQNTTTTASGQNRYSRQSLAGLLPSSLRVSRLYRWGLVASRGPIVCQLLCRRHVLSQSR</sequence>
<keyword evidence="2" id="KW-1185">Reference proteome</keyword>
<reference evidence="1 2" key="1">
    <citation type="submission" date="2024-03" db="EMBL/GenBank/DDBJ databases">
        <authorList>
            <person name="Gkanogiannis A."/>
            <person name="Becerra Lopez-Lavalle L."/>
        </authorList>
    </citation>
    <scope>NUCLEOTIDE SEQUENCE [LARGE SCALE GENOMIC DNA]</scope>
</reference>
<feature type="non-terminal residue" evidence="1">
    <location>
        <position position="1"/>
    </location>
</feature>
<dbReference type="Proteomes" id="UP001642487">
    <property type="component" value="Chromosome 8"/>
</dbReference>
<evidence type="ECO:0000313" key="1">
    <source>
        <dbReference type="EMBL" id="CAK9327880.1"/>
    </source>
</evidence>